<accession>A0A1C6SX46</accession>
<dbReference type="GO" id="GO:0004530">
    <property type="term" value="F:deoxyribonuclease I activity"/>
    <property type="evidence" value="ECO:0007669"/>
    <property type="project" value="InterPro"/>
</dbReference>
<dbReference type="Proteomes" id="UP000198959">
    <property type="component" value="Unassembled WGS sequence"/>
</dbReference>
<proteinExistence type="predicted"/>
<protein>
    <recommendedName>
        <fullName evidence="2">CdiA toxin EC869-like domain-containing protein</fullName>
    </recommendedName>
</protein>
<evidence type="ECO:0000259" key="2">
    <source>
        <dbReference type="Pfam" id="PF21111"/>
    </source>
</evidence>
<sequence length="67" mass="6735">MDKVAGFAQNGASVSHGGTTITGSQVTGRALDLAVPRGGTAAQQAALNNIVQYGASRGVTVRIIPVR</sequence>
<evidence type="ECO:0000313" key="4">
    <source>
        <dbReference type="Proteomes" id="UP000198959"/>
    </source>
</evidence>
<dbReference type="AlphaFoldDB" id="A0A1C6SX46"/>
<dbReference type="Gene3D" id="3.40.1350.110">
    <property type="match status" value="1"/>
</dbReference>
<dbReference type="RefSeq" id="WP_342672848.1">
    <property type="nucleotide sequence ID" value="NZ_FMHW01000002.1"/>
</dbReference>
<name>A0A1C6SX46_9ACTN</name>
<feature type="region of interest" description="Disordered" evidence="1">
    <location>
        <begin position="1"/>
        <end position="21"/>
    </location>
</feature>
<dbReference type="EMBL" id="FMHW01000002">
    <property type="protein sequence ID" value="SCL34136.1"/>
    <property type="molecule type" value="Genomic_DNA"/>
</dbReference>
<dbReference type="InterPro" id="IPR033799">
    <property type="entry name" value="CdiA_EC869-like"/>
</dbReference>
<dbReference type="STRING" id="145854.GA0074692_3754"/>
<keyword evidence="4" id="KW-1185">Reference proteome</keyword>
<evidence type="ECO:0000313" key="3">
    <source>
        <dbReference type="EMBL" id="SCL34136.1"/>
    </source>
</evidence>
<gene>
    <name evidence="3" type="ORF">GA0074692_3754</name>
</gene>
<feature type="compositionally biased region" description="Polar residues" evidence="1">
    <location>
        <begin position="10"/>
        <end position="21"/>
    </location>
</feature>
<dbReference type="Pfam" id="PF21111">
    <property type="entry name" value="CDI_toxin_EC869_like"/>
    <property type="match status" value="1"/>
</dbReference>
<evidence type="ECO:0000256" key="1">
    <source>
        <dbReference type="SAM" id="MobiDB-lite"/>
    </source>
</evidence>
<reference evidence="4" key="1">
    <citation type="submission" date="2016-06" db="EMBL/GenBank/DDBJ databases">
        <authorList>
            <person name="Varghese N."/>
            <person name="Submissions Spin"/>
        </authorList>
    </citation>
    <scope>NUCLEOTIDE SEQUENCE [LARGE SCALE GENOMIC DNA]</scope>
    <source>
        <strain evidence="4">DSM 43817</strain>
    </source>
</reference>
<organism evidence="3 4">
    <name type="scientific">Micromonospora pallida</name>
    <dbReference type="NCBI Taxonomy" id="145854"/>
    <lineage>
        <taxon>Bacteria</taxon>
        <taxon>Bacillati</taxon>
        <taxon>Actinomycetota</taxon>
        <taxon>Actinomycetes</taxon>
        <taxon>Micromonosporales</taxon>
        <taxon>Micromonosporaceae</taxon>
        <taxon>Micromonospora</taxon>
    </lineage>
</organism>
<feature type="domain" description="CdiA toxin EC869-like" evidence="2">
    <location>
        <begin position="2"/>
        <end position="63"/>
    </location>
</feature>